<organism evidence="2 3">
    <name type="scientific">Methylopila jiangsuensis</name>
    <dbReference type="NCBI Taxonomy" id="586230"/>
    <lineage>
        <taxon>Bacteria</taxon>
        <taxon>Pseudomonadati</taxon>
        <taxon>Pseudomonadota</taxon>
        <taxon>Alphaproteobacteria</taxon>
        <taxon>Hyphomicrobiales</taxon>
        <taxon>Methylopilaceae</taxon>
        <taxon>Methylopila</taxon>
    </lineage>
</organism>
<proteinExistence type="predicted"/>
<evidence type="ECO:0000256" key="1">
    <source>
        <dbReference type="SAM" id="Phobius"/>
    </source>
</evidence>
<comment type="caution">
    <text evidence="2">The sequence shown here is derived from an EMBL/GenBank/DDBJ whole genome shotgun (WGS) entry which is preliminary data.</text>
</comment>
<dbReference type="EMBL" id="BSFK01000010">
    <property type="protein sequence ID" value="GLK77107.1"/>
    <property type="molecule type" value="Genomic_DNA"/>
</dbReference>
<dbReference type="Proteomes" id="UP001143364">
    <property type="component" value="Unassembled WGS sequence"/>
</dbReference>
<reference evidence="2" key="1">
    <citation type="journal article" date="2014" name="Int. J. Syst. Evol. Microbiol.">
        <title>Complete genome sequence of Corynebacterium casei LMG S-19264T (=DSM 44701T), isolated from a smear-ripened cheese.</title>
        <authorList>
            <consortium name="US DOE Joint Genome Institute (JGI-PGF)"/>
            <person name="Walter F."/>
            <person name="Albersmeier A."/>
            <person name="Kalinowski J."/>
            <person name="Ruckert C."/>
        </authorList>
    </citation>
    <scope>NUCLEOTIDE SEQUENCE</scope>
    <source>
        <strain evidence="2">VKM B-2555</strain>
    </source>
</reference>
<feature type="transmembrane region" description="Helical" evidence="1">
    <location>
        <begin position="48"/>
        <end position="69"/>
    </location>
</feature>
<accession>A0A9W6JHF3</accession>
<evidence type="ECO:0000313" key="2">
    <source>
        <dbReference type="EMBL" id="GLK77107.1"/>
    </source>
</evidence>
<keyword evidence="3" id="KW-1185">Reference proteome</keyword>
<evidence type="ECO:0000313" key="3">
    <source>
        <dbReference type="Proteomes" id="UP001143364"/>
    </source>
</evidence>
<dbReference type="AlphaFoldDB" id="A0A9W6JHF3"/>
<keyword evidence="1" id="KW-1133">Transmembrane helix</keyword>
<keyword evidence="1" id="KW-0812">Transmembrane</keyword>
<reference evidence="2" key="2">
    <citation type="submission" date="2023-01" db="EMBL/GenBank/DDBJ databases">
        <authorList>
            <person name="Sun Q."/>
            <person name="Evtushenko L."/>
        </authorList>
    </citation>
    <scope>NUCLEOTIDE SEQUENCE</scope>
    <source>
        <strain evidence="2">VKM B-2555</strain>
    </source>
</reference>
<name>A0A9W6JHF3_9HYPH</name>
<gene>
    <name evidence="2" type="ORF">GCM10008171_23610</name>
</gene>
<protein>
    <submittedName>
        <fullName evidence="2">Uncharacterized protein</fullName>
    </submittedName>
</protein>
<keyword evidence="1" id="KW-0472">Membrane</keyword>
<feature type="transmembrane region" description="Helical" evidence="1">
    <location>
        <begin position="12"/>
        <end position="36"/>
    </location>
</feature>
<sequence>MRMAYDLHKFVLTLLISYTVVGFFIIFTIAGALDLLTKKKLPSDIRPYFYGTYIVTVVGLCLGAATNYIKGPTQATEDLRNIAVSEEVRQVRTQNVVPAAGAQTPAPVSGVVYIQAFGLADAPKANGIRMALIKAGLRSFGVEYVGARSPSAPEVRYFNDGDGDLAKRVAEIAEDAGVAGVAVKPLRNYTAPKGQVELWLPKGS</sequence>